<dbReference type="EMBL" id="GL945440">
    <property type="protein sequence ID" value="EGO20613.1"/>
    <property type="molecule type" value="Genomic_DNA"/>
</dbReference>
<reference evidence="1" key="1">
    <citation type="submission" date="2011-04" db="EMBL/GenBank/DDBJ databases">
        <title>Evolution of plant cell wall degrading machinery underlies the functional diversity of forest fungi.</title>
        <authorList>
            <consortium name="US DOE Joint Genome Institute (JGI-PGF)"/>
            <person name="Eastwood D.C."/>
            <person name="Floudas D."/>
            <person name="Binder M."/>
            <person name="Majcherczyk A."/>
            <person name="Schneider P."/>
            <person name="Aerts A."/>
            <person name="Asiegbu F.O."/>
            <person name="Baker S.E."/>
            <person name="Barry K."/>
            <person name="Bendiksby M."/>
            <person name="Blumentritt M."/>
            <person name="Coutinho P.M."/>
            <person name="Cullen D."/>
            <person name="Cullen D."/>
            <person name="Gathman A."/>
            <person name="Goodell B."/>
            <person name="Henrissat B."/>
            <person name="Ihrmark K."/>
            <person name="Kauserud H."/>
            <person name="Kohler A."/>
            <person name="LaButti K."/>
            <person name="Lapidus A."/>
            <person name="Lavin J.L."/>
            <person name="Lee Y.-H."/>
            <person name="Lindquist E."/>
            <person name="Lilly W."/>
            <person name="Lucas S."/>
            <person name="Morin E."/>
            <person name="Murat C."/>
            <person name="Oguiza J.A."/>
            <person name="Park J."/>
            <person name="Pisabarro A.G."/>
            <person name="Riley R."/>
            <person name="Rosling A."/>
            <person name="Salamov A."/>
            <person name="Schmidt O."/>
            <person name="Schmutz J."/>
            <person name="Skrede I."/>
            <person name="Stenlid J."/>
            <person name="Wiebenga A."/>
            <person name="Xie X."/>
            <person name="Kues U."/>
            <person name="Hibbett D.S."/>
            <person name="Hoffmeister D."/>
            <person name="Hogberg N."/>
            <person name="Martin F."/>
            <person name="Grigoriev I.V."/>
            <person name="Watkinson S.C."/>
        </authorList>
    </citation>
    <scope>NUCLEOTIDE SEQUENCE</scope>
    <source>
        <strain evidence="1">S7.9</strain>
    </source>
</reference>
<dbReference type="GeneID" id="18820907"/>
<name>F8P856_SERL9</name>
<evidence type="ECO:0000313" key="1">
    <source>
        <dbReference type="EMBL" id="EGO20613.1"/>
    </source>
</evidence>
<dbReference type="AlphaFoldDB" id="F8P856"/>
<dbReference type="KEGG" id="sla:SERLADRAFT_476999"/>
<protein>
    <recommendedName>
        <fullName evidence="2">Hydrophobin</fullName>
    </recommendedName>
</protein>
<organism>
    <name type="scientific">Serpula lacrymans var. lacrymans (strain S7.9)</name>
    <name type="common">Dry rot fungus</name>
    <dbReference type="NCBI Taxonomy" id="578457"/>
    <lineage>
        <taxon>Eukaryota</taxon>
        <taxon>Fungi</taxon>
        <taxon>Dikarya</taxon>
        <taxon>Basidiomycota</taxon>
        <taxon>Agaricomycotina</taxon>
        <taxon>Agaricomycetes</taxon>
        <taxon>Agaricomycetidae</taxon>
        <taxon>Boletales</taxon>
        <taxon>Coniophorineae</taxon>
        <taxon>Serpulaceae</taxon>
        <taxon>Serpula</taxon>
    </lineage>
</organism>
<dbReference type="RefSeq" id="XP_007322579.1">
    <property type="nucleotide sequence ID" value="XM_007322517.1"/>
</dbReference>
<gene>
    <name evidence="1" type="ORF">SERLADRAFT_476999</name>
</gene>
<sequence length="126" mass="12540">MSVSLPGNFMGCGCSSNATLTTCCISVGSTPVYLNSTNDYGCPFTTAGGSFSPGNASVASFGSCCVGGKGISGCGYATNNTTTNTTTSASPVKTNGSKGGAKSAKSRMFWQSFGVLAILQAIVMVL</sequence>
<evidence type="ECO:0008006" key="2">
    <source>
        <dbReference type="Google" id="ProtNLM"/>
    </source>
</evidence>
<proteinExistence type="predicted"/>
<dbReference type="HOGENOM" id="CLU_2062891_0_0_1"/>
<accession>F8P856</accession>
<dbReference type="Proteomes" id="UP000008064">
    <property type="component" value="Unassembled WGS sequence"/>
</dbReference>